<dbReference type="HOGENOM" id="CLU_826428_0_0_1"/>
<gene>
    <name evidence="1" type="ORF">CCM_05695</name>
</gene>
<evidence type="ECO:0000313" key="1">
    <source>
        <dbReference type="EMBL" id="EGX91537.1"/>
    </source>
</evidence>
<dbReference type="KEGG" id="cmt:CCM_05695"/>
<dbReference type="VEuPathDB" id="FungiDB:CCM_05695"/>
<dbReference type="OrthoDB" id="5418574at2759"/>
<sequence>MLETLDKSIPTLLFVCYVLLQTILQMRRSSSRRNPARRCHNPTTQIDTHSTELLTMPLFNWLGPGEGESLRKLYSRALTLDEWATKGLWRHILSKAFPLEKGFLVLTEAPPIQAGSLRRVDLMVERSGEDNLCPIILWGEAKKANSLGFDMAEVESQGFTAGMEHLMYDRTGRTAVWVMTVGQGREEDVFLWPIFPANWDCGNKHTYLNVRGNEVVFEWLLEHIRQNQRPTEAYVKDFVHGRIPNILIDAQSAMQVDVLKVEQQGLVCRLFDGGSIKIFPNDWVPSFVRNGAVTGIGHGVRLQLSFRLCQRWTLYKYQVGEIRDGLNTRKMHNDSQ</sequence>
<organism evidence="1 2">
    <name type="scientific">Cordyceps militaris (strain CM01)</name>
    <name type="common">Caterpillar fungus</name>
    <dbReference type="NCBI Taxonomy" id="983644"/>
    <lineage>
        <taxon>Eukaryota</taxon>
        <taxon>Fungi</taxon>
        <taxon>Dikarya</taxon>
        <taxon>Ascomycota</taxon>
        <taxon>Pezizomycotina</taxon>
        <taxon>Sordariomycetes</taxon>
        <taxon>Hypocreomycetidae</taxon>
        <taxon>Hypocreales</taxon>
        <taxon>Cordycipitaceae</taxon>
        <taxon>Cordyceps</taxon>
    </lineage>
</organism>
<dbReference type="GeneID" id="18167713"/>
<dbReference type="RefSeq" id="XP_006670902.1">
    <property type="nucleotide sequence ID" value="XM_006670839.1"/>
</dbReference>
<dbReference type="EMBL" id="JH126402">
    <property type="protein sequence ID" value="EGX91537.1"/>
    <property type="molecule type" value="Genomic_DNA"/>
</dbReference>
<dbReference type="Proteomes" id="UP000001610">
    <property type="component" value="Unassembled WGS sequence"/>
</dbReference>
<proteinExistence type="predicted"/>
<dbReference type="InParanoid" id="G3JGY1"/>
<accession>G3JGY1</accession>
<reference evidence="1 2" key="1">
    <citation type="journal article" date="2011" name="Genome Biol.">
        <title>Genome sequence of the insect pathogenic fungus Cordyceps militaris, a valued traditional Chinese medicine.</title>
        <authorList>
            <person name="Zheng P."/>
            <person name="Xia Y."/>
            <person name="Xiao G."/>
            <person name="Xiong C."/>
            <person name="Hu X."/>
            <person name="Zhang S."/>
            <person name="Zheng H."/>
            <person name="Huang Y."/>
            <person name="Zhou Y."/>
            <person name="Wang S."/>
            <person name="Zhao G.P."/>
            <person name="Liu X."/>
            <person name="St Leger R.J."/>
            <person name="Wang C."/>
        </authorList>
    </citation>
    <scope>NUCLEOTIDE SEQUENCE [LARGE SCALE GENOMIC DNA]</scope>
    <source>
        <strain evidence="1 2">CM01</strain>
    </source>
</reference>
<protein>
    <submittedName>
        <fullName evidence="1">Uncharacterized protein</fullName>
    </submittedName>
</protein>
<evidence type="ECO:0000313" key="2">
    <source>
        <dbReference type="Proteomes" id="UP000001610"/>
    </source>
</evidence>
<dbReference type="AlphaFoldDB" id="G3JGY1"/>
<name>G3JGY1_CORMM</name>
<keyword evidence="2" id="KW-1185">Reference proteome</keyword>